<dbReference type="AlphaFoldDB" id="H0FAU5"/>
<gene>
    <name evidence="1" type="ORF">KYC_19509</name>
</gene>
<dbReference type="Proteomes" id="UP000003113">
    <property type="component" value="Unassembled WGS sequence"/>
</dbReference>
<comment type="caution">
    <text evidence="1">The sequence shown here is derived from an EMBL/GenBank/DDBJ whole genome shotgun (WGS) entry which is preliminary data.</text>
</comment>
<organism evidence="1 2">
    <name type="scientific">Achromobacter arsenitoxydans SY8</name>
    <dbReference type="NCBI Taxonomy" id="477184"/>
    <lineage>
        <taxon>Bacteria</taxon>
        <taxon>Pseudomonadati</taxon>
        <taxon>Pseudomonadota</taxon>
        <taxon>Betaproteobacteria</taxon>
        <taxon>Burkholderiales</taxon>
        <taxon>Alcaligenaceae</taxon>
        <taxon>Achromobacter</taxon>
    </lineage>
</organism>
<dbReference type="SUPFAM" id="SSF69635">
    <property type="entry name" value="Type III secretory system chaperone-like"/>
    <property type="match status" value="1"/>
</dbReference>
<reference evidence="1 2" key="1">
    <citation type="journal article" date="2012" name="J. Bacteriol.">
        <title>Genome sequence of the highly efficient arsenite-oxidizing bacterium Achromobacter arsenitoxydans SY8.</title>
        <authorList>
            <person name="Li X."/>
            <person name="Hu Y."/>
            <person name="Gong J."/>
            <person name="Lin Y."/>
            <person name="Johnstone L."/>
            <person name="Rensing C."/>
            <person name="Wang G."/>
        </authorList>
    </citation>
    <scope>NUCLEOTIDE SEQUENCE [LARGE SCALE GENOMIC DNA]</scope>
    <source>
        <strain evidence="1 2">SY8</strain>
    </source>
</reference>
<dbReference type="Gene3D" id="3.30.1460.10">
    <property type="match status" value="1"/>
</dbReference>
<dbReference type="PATRIC" id="fig|477184.5.peg.3833"/>
<protein>
    <recommendedName>
        <fullName evidence="3">Tir chaperone family protein</fullName>
    </recommendedName>
</protein>
<dbReference type="InterPro" id="IPR010261">
    <property type="entry name" value="Tir_chaperone"/>
</dbReference>
<name>H0FAU5_9BURK</name>
<evidence type="ECO:0000313" key="1">
    <source>
        <dbReference type="EMBL" id="EHK64613.1"/>
    </source>
</evidence>
<proteinExistence type="predicted"/>
<sequence length="149" mass="15455">MPASERFAELLSELAAVIGQAEMPTDERGLCSFLVDETVPVNIAQNPEGDGVVIFAPLGALPGGHRDAWQVRMLRANGAGGGAYVFGMAPASDTAIMSSRRPLGSLNGAALAGWVGEFVSVARGWIDAFANEDEPAATDVPSASAWLQV</sequence>
<evidence type="ECO:0008006" key="3">
    <source>
        <dbReference type="Google" id="ProtNLM"/>
    </source>
</evidence>
<evidence type="ECO:0000313" key="2">
    <source>
        <dbReference type="Proteomes" id="UP000003113"/>
    </source>
</evidence>
<keyword evidence="2" id="KW-1185">Reference proteome</keyword>
<dbReference type="GO" id="GO:0030254">
    <property type="term" value="P:protein secretion by the type III secretion system"/>
    <property type="evidence" value="ECO:0007669"/>
    <property type="project" value="InterPro"/>
</dbReference>
<dbReference type="EMBL" id="AGUF01000059">
    <property type="protein sequence ID" value="EHK64613.1"/>
    <property type="molecule type" value="Genomic_DNA"/>
</dbReference>
<dbReference type="CDD" id="cd16364">
    <property type="entry name" value="T3SC_I-like"/>
    <property type="match status" value="1"/>
</dbReference>
<dbReference type="RefSeq" id="WP_008165443.1">
    <property type="nucleotide sequence ID" value="NZ_AGUF01000059.1"/>
</dbReference>
<accession>H0FAU5</accession>
<dbReference type="Pfam" id="PF05932">
    <property type="entry name" value="CesT"/>
    <property type="match status" value="1"/>
</dbReference>
<dbReference type="STRING" id="477184.KYC_19509"/>